<keyword evidence="6" id="KW-1185">Reference proteome</keyword>
<evidence type="ECO:0000313" key="5">
    <source>
        <dbReference type="EMBL" id="KAF9586937.1"/>
    </source>
</evidence>
<feature type="domain" description="DUF632" evidence="3">
    <location>
        <begin position="211"/>
        <end position="514"/>
    </location>
</feature>
<dbReference type="InterPro" id="IPR006868">
    <property type="entry name" value="DUF630"/>
</dbReference>
<evidence type="ECO:0000259" key="3">
    <source>
        <dbReference type="Pfam" id="PF04782"/>
    </source>
</evidence>
<gene>
    <name evidence="5" type="ORF">IFM89_039809</name>
</gene>
<protein>
    <recommendedName>
        <fullName evidence="7">Nitrate regulatory gene2 protein</fullName>
    </recommendedName>
</protein>
<dbReference type="EMBL" id="JADFTS010000061">
    <property type="protein sequence ID" value="KAF9586937.1"/>
    <property type="molecule type" value="Genomic_DNA"/>
</dbReference>
<evidence type="ECO:0000256" key="1">
    <source>
        <dbReference type="SAM" id="Coils"/>
    </source>
</evidence>
<name>A0A835GVK2_9MAGN</name>
<keyword evidence="1" id="KW-0175">Coiled coil</keyword>
<evidence type="ECO:0008006" key="7">
    <source>
        <dbReference type="Google" id="ProtNLM"/>
    </source>
</evidence>
<feature type="compositionally biased region" description="Acidic residues" evidence="2">
    <location>
        <begin position="97"/>
        <end position="115"/>
    </location>
</feature>
<feature type="compositionally biased region" description="Pro residues" evidence="2">
    <location>
        <begin position="83"/>
        <end position="94"/>
    </location>
</feature>
<dbReference type="AlphaFoldDB" id="A0A835GVK2"/>
<evidence type="ECO:0000313" key="6">
    <source>
        <dbReference type="Proteomes" id="UP000631114"/>
    </source>
</evidence>
<dbReference type="InterPro" id="IPR006867">
    <property type="entry name" value="DUF632"/>
</dbReference>
<dbReference type="PANTHER" id="PTHR21450:SF21">
    <property type="entry name" value="REDUCTASE SUBUNIT C, PUTATIVE (DUF630 AND DUF632)-RELATED"/>
    <property type="match status" value="1"/>
</dbReference>
<dbReference type="Pfam" id="PF04783">
    <property type="entry name" value="DUF630"/>
    <property type="match status" value="1"/>
</dbReference>
<accession>A0A835GVK2</accession>
<dbReference type="OrthoDB" id="1919226at2759"/>
<feature type="domain" description="DUF630" evidence="4">
    <location>
        <begin position="1"/>
        <end position="60"/>
    </location>
</feature>
<sequence>MGCVASRRINKEERVQICKERKRLMKQLLVLRSQFAAAQMCYLQSLKNTGVTLRQFTDSETLDLADILLPPSSSSSSSTLITLPPPPPPLPPFSPDHEEDDGGSGNEVTDEEEGDGVILTPPPLPPSLDWDIMDSNSSQEQVIEEEDWAETNTEFEKEDSEKEKIVTDIVLKPLFMKALGDDDYVMVSSGSSNVAADTALVIPSSRKEKTLAGIIRDIDDYFLKASASGRNVILLLDINRNGDSLYQNFGESMRKPCKSSKVFSALSWSWSSRALHSSKDAIDFNEPGEPFKPGAHGVTLDKIYTEEEKLYKEVKEEENTKVEYGRKTLLLQKYENGDKDLLKTEETRSSIESLQCDMSCIQQSISETHLSILKLIDEELHPQLVILSSGLEYMWRTMYECHHAQNLITQQLNHLINHPSIEPTTDYHRQSTVQLETEVNGWYISFCNLLKSQREYVQVLNRWVQLTDCLADDQQESDCLSSVQTLCEKWQLHTDHLPDKVASEAIKSFLSVIHSIALQEAEEHMLQKKSQRLEKKLQRELNLLNEMEKKFVSTMTDDMVLNLGPNHPLAVKRAKTELFKKRVEDEKIKYLNSVRLSHTMTLSNLQTSLPNVFQALTAFSSVCSQVFETVNSQNKTAVSHGCESEVYCESSQVNSARSRGSELYQIC</sequence>
<comment type="caution">
    <text evidence="5">The sequence shown here is derived from an EMBL/GenBank/DDBJ whole genome shotgun (WGS) entry which is preliminary data.</text>
</comment>
<reference evidence="5 6" key="1">
    <citation type="submission" date="2020-10" db="EMBL/GenBank/DDBJ databases">
        <title>The Coptis chinensis genome and diversification of protoberbering-type alkaloids.</title>
        <authorList>
            <person name="Wang B."/>
            <person name="Shu S."/>
            <person name="Song C."/>
            <person name="Liu Y."/>
        </authorList>
    </citation>
    <scope>NUCLEOTIDE SEQUENCE [LARGE SCALE GENOMIC DNA]</scope>
    <source>
        <strain evidence="5">HL-2020</strain>
        <tissue evidence="5">Leaf</tissue>
    </source>
</reference>
<organism evidence="5 6">
    <name type="scientific">Coptis chinensis</name>
    <dbReference type="NCBI Taxonomy" id="261450"/>
    <lineage>
        <taxon>Eukaryota</taxon>
        <taxon>Viridiplantae</taxon>
        <taxon>Streptophyta</taxon>
        <taxon>Embryophyta</taxon>
        <taxon>Tracheophyta</taxon>
        <taxon>Spermatophyta</taxon>
        <taxon>Magnoliopsida</taxon>
        <taxon>Ranunculales</taxon>
        <taxon>Ranunculaceae</taxon>
        <taxon>Coptidoideae</taxon>
        <taxon>Coptis</taxon>
    </lineage>
</organism>
<dbReference type="PANTHER" id="PTHR21450">
    <property type="entry name" value="PROTEIN ALTERED PHOSPHATE STARVATION RESPONSE 1"/>
    <property type="match status" value="1"/>
</dbReference>
<dbReference type="Proteomes" id="UP000631114">
    <property type="component" value="Unassembled WGS sequence"/>
</dbReference>
<feature type="compositionally biased region" description="Low complexity" evidence="2">
    <location>
        <begin position="73"/>
        <end position="82"/>
    </location>
</feature>
<evidence type="ECO:0000256" key="2">
    <source>
        <dbReference type="SAM" id="MobiDB-lite"/>
    </source>
</evidence>
<proteinExistence type="predicted"/>
<feature type="coiled-coil region" evidence="1">
    <location>
        <begin position="516"/>
        <end position="550"/>
    </location>
</feature>
<feature type="region of interest" description="Disordered" evidence="2">
    <location>
        <begin position="73"/>
        <end position="127"/>
    </location>
</feature>
<dbReference type="Pfam" id="PF04782">
    <property type="entry name" value="DUF632"/>
    <property type="match status" value="1"/>
</dbReference>
<evidence type="ECO:0000259" key="4">
    <source>
        <dbReference type="Pfam" id="PF04783"/>
    </source>
</evidence>